<dbReference type="Proteomes" id="UP000198367">
    <property type="component" value="Chromosome"/>
</dbReference>
<organism evidence="1 2">
    <name type="scientific">Shewanella bicestrii</name>
    <dbReference type="NCBI Taxonomy" id="2018305"/>
    <lineage>
        <taxon>Bacteria</taxon>
        <taxon>Pseudomonadati</taxon>
        <taxon>Pseudomonadota</taxon>
        <taxon>Gammaproteobacteria</taxon>
        <taxon>Alteromonadales</taxon>
        <taxon>Shewanellaceae</taxon>
        <taxon>Shewanella</taxon>
    </lineage>
</organism>
<accession>A0A220UML8</accession>
<evidence type="ECO:0000313" key="1">
    <source>
        <dbReference type="EMBL" id="ASK69437.1"/>
    </source>
</evidence>
<evidence type="ECO:0000313" key="2">
    <source>
        <dbReference type="Proteomes" id="UP000198367"/>
    </source>
</evidence>
<sequence>MDKKAKRILFSTYWKNGWIDAKNRSLSESDFNYAKSKGLMFDPLTISHDECIIAIAALVKGISQTQVTKGFLSSLTSRRLDWRSSLASYAIAQKIPSHQYAPVISGTSYTDGKPTAHSYTCGICRDSQYGIRESESYNEMDINVFNFERIKWGGVRHGDILYTYFDLNQFIKADIPEPTTADIACFREILTIIETSQPSDYPSALEKRLASVIKSSKAERQILIEILASLGILKPNTVDRQRQGKNDWVFAEYWRGEDKYCQQTVDRLFGEYLTR</sequence>
<reference evidence="1 2" key="1">
    <citation type="submission" date="2017-07" db="EMBL/GenBank/DDBJ databases">
        <title>Phenotypical and genomic characterization of a clinical isolate of Shewanella bicestrii sp. nov. producing an extended-spectrum beta-lactamase and a new oxacillinase variant.</title>
        <authorList>
            <person name="Jousset A.B."/>
            <person name="Bonnin R.A."/>
            <person name="Girlich D."/>
            <person name="Dabos L."/>
            <person name="Potron A."/>
            <person name="Dortet L."/>
            <person name="Glaser P."/>
            <person name="Naas T."/>
        </authorList>
    </citation>
    <scope>NUCLEOTIDE SEQUENCE [LARGE SCALE GENOMIC DNA]</scope>
    <source>
        <strain evidence="1 2">JAB-1</strain>
    </source>
</reference>
<dbReference type="RefSeq" id="WP_089067922.1">
    <property type="nucleotide sequence ID" value="NZ_CP022358.1"/>
</dbReference>
<name>A0A220UML8_9GAMM</name>
<protein>
    <submittedName>
        <fullName evidence="1">Uncharacterized protein</fullName>
    </submittedName>
</protein>
<dbReference type="KEGG" id="sbj:CF168_11450"/>
<dbReference type="AlphaFoldDB" id="A0A220UML8"/>
<proteinExistence type="predicted"/>
<gene>
    <name evidence="1" type="ORF">CF168_11450</name>
</gene>
<keyword evidence="2" id="KW-1185">Reference proteome</keyword>
<dbReference type="EMBL" id="CP022358">
    <property type="protein sequence ID" value="ASK69437.1"/>
    <property type="molecule type" value="Genomic_DNA"/>
</dbReference>